<reference evidence="1 2" key="1">
    <citation type="submission" date="2014-04" db="EMBL/GenBank/DDBJ databases">
        <authorList>
            <consortium name="DOE Joint Genome Institute"/>
            <person name="Kuo A."/>
            <person name="Girlanda M."/>
            <person name="Perotto S."/>
            <person name="Kohler A."/>
            <person name="Nagy L.G."/>
            <person name="Floudas D."/>
            <person name="Copeland A."/>
            <person name="Barry K.W."/>
            <person name="Cichocki N."/>
            <person name="Veneault-Fourrey C."/>
            <person name="LaButti K."/>
            <person name="Lindquist E.A."/>
            <person name="Lipzen A."/>
            <person name="Lundell T."/>
            <person name="Morin E."/>
            <person name="Murat C."/>
            <person name="Sun H."/>
            <person name="Tunlid A."/>
            <person name="Henrissat B."/>
            <person name="Grigoriev I.V."/>
            <person name="Hibbett D.S."/>
            <person name="Martin F."/>
            <person name="Nordberg H.P."/>
            <person name="Cantor M.N."/>
            <person name="Hua S.X."/>
        </authorList>
    </citation>
    <scope>NUCLEOTIDE SEQUENCE [LARGE SCALE GENOMIC DNA]</scope>
    <source>
        <strain evidence="1 2">MUT 4182</strain>
    </source>
</reference>
<organism evidence="1 2">
    <name type="scientific">Tulasnella calospora MUT 4182</name>
    <dbReference type="NCBI Taxonomy" id="1051891"/>
    <lineage>
        <taxon>Eukaryota</taxon>
        <taxon>Fungi</taxon>
        <taxon>Dikarya</taxon>
        <taxon>Basidiomycota</taxon>
        <taxon>Agaricomycotina</taxon>
        <taxon>Agaricomycetes</taxon>
        <taxon>Cantharellales</taxon>
        <taxon>Tulasnellaceae</taxon>
        <taxon>Tulasnella</taxon>
    </lineage>
</organism>
<dbReference type="EMBL" id="KN823061">
    <property type="protein sequence ID" value="KIO24420.1"/>
    <property type="molecule type" value="Genomic_DNA"/>
</dbReference>
<evidence type="ECO:0000313" key="2">
    <source>
        <dbReference type="Proteomes" id="UP000054248"/>
    </source>
</evidence>
<dbReference type="AlphaFoldDB" id="A0A0C3Q5I3"/>
<dbReference type="HOGENOM" id="CLU_2460932_0_0_1"/>
<keyword evidence="2" id="KW-1185">Reference proteome</keyword>
<proteinExistence type="predicted"/>
<feature type="non-terminal residue" evidence="1">
    <location>
        <position position="89"/>
    </location>
</feature>
<protein>
    <submittedName>
        <fullName evidence="1">Uncharacterized protein</fullName>
    </submittedName>
</protein>
<accession>A0A0C3Q5I3</accession>
<gene>
    <name evidence="1" type="ORF">M407DRAFT_101209</name>
</gene>
<reference evidence="2" key="2">
    <citation type="submission" date="2015-01" db="EMBL/GenBank/DDBJ databases">
        <title>Evolutionary Origins and Diversification of the Mycorrhizal Mutualists.</title>
        <authorList>
            <consortium name="DOE Joint Genome Institute"/>
            <consortium name="Mycorrhizal Genomics Consortium"/>
            <person name="Kohler A."/>
            <person name="Kuo A."/>
            <person name="Nagy L.G."/>
            <person name="Floudas D."/>
            <person name="Copeland A."/>
            <person name="Barry K.W."/>
            <person name="Cichocki N."/>
            <person name="Veneault-Fourrey C."/>
            <person name="LaButti K."/>
            <person name="Lindquist E.A."/>
            <person name="Lipzen A."/>
            <person name="Lundell T."/>
            <person name="Morin E."/>
            <person name="Murat C."/>
            <person name="Riley R."/>
            <person name="Ohm R."/>
            <person name="Sun H."/>
            <person name="Tunlid A."/>
            <person name="Henrissat B."/>
            <person name="Grigoriev I.V."/>
            <person name="Hibbett D.S."/>
            <person name="Martin F."/>
        </authorList>
    </citation>
    <scope>NUCLEOTIDE SEQUENCE [LARGE SCALE GENOMIC DNA]</scope>
    <source>
        <strain evidence="2">MUT 4182</strain>
    </source>
</reference>
<dbReference type="Proteomes" id="UP000054248">
    <property type="component" value="Unassembled WGS sequence"/>
</dbReference>
<sequence>MSVSIPTFSSENTSQLDFRALPSFSRVRSTHTRSNLLFSDRQSPRGLGRIGLGLASLTPTTHLHHPRQASGLSIRIACPLDRDPRPPLH</sequence>
<evidence type="ECO:0000313" key="1">
    <source>
        <dbReference type="EMBL" id="KIO24420.1"/>
    </source>
</evidence>
<name>A0A0C3Q5I3_9AGAM</name>